<keyword evidence="1" id="KW-0812">Transmembrane</keyword>
<keyword evidence="1" id="KW-1133">Transmembrane helix</keyword>
<keyword evidence="3" id="KW-1185">Reference proteome</keyword>
<dbReference type="EMBL" id="AP015043">
    <property type="protein sequence ID" value="BAT99581.1"/>
    <property type="molecule type" value="Genomic_DNA"/>
</dbReference>
<feature type="transmembrane region" description="Helical" evidence="1">
    <location>
        <begin position="19"/>
        <end position="44"/>
    </location>
</feature>
<organism evidence="2 3">
    <name type="scientific">Vigna angularis var. angularis</name>
    <dbReference type="NCBI Taxonomy" id="157739"/>
    <lineage>
        <taxon>Eukaryota</taxon>
        <taxon>Viridiplantae</taxon>
        <taxon>Streptophyta</taxon>
        <taxon>Embryophyta</taxon>
        <taxon>Tracheophyta</taxon>
        <taxon>Spermatophyta</taxon>
        <taxon>Magnoliopsida</taxon>
        <taxon>eudicotyledons</taxon>
        <taxon>Gunneridae</taxon>
        <taxon>Pentapetalae</taxon>
        <taxon>rosids</taxon>
        <taxon>fabids</taxon>
        <taxon>Fabales</taxon>
        <taxon>Fabaceae</taxon>
        <taxon>Papilionoideae</taxon>
        <taxon>50 kb inversion clade</taxon>
        <taxon>NPAAA clade</taxon>
        <taxon>indigoferoid/millettioid clade</taxon>
        <taxon>Phaseoleae</taxon>
        <taxon>Vigna</taxon>
    </lineage>
</organism>
<dbReference type="Proteomes" id="UP000291084">
    <property type="component" value="Chromosome 10"/>
</dbReference>
<reference evidence="2 3" key="1">
    <citation type="journal article" date="2015" name="Sci. Rep.">
        <title>The power of single molecule real-time sequencing technology in the de novo assembly of a eukaryotic genome.</title>
        <authorList>
            <person name="Sakai H."/>
            <person name="Naito K."/>
            <person name="Ogiso-Tanaka E."/>
            <person name="Takahashi Y."/>
            <person name="Iseki K."/>
            <person name="Muto C."/>
            <person name="Satou K."/>
            <person name="Teruya K."/>
            <person name="Shiroma A."/>
            <person name="Shimoji M."/>
            <person name="Hirano T."/>
            <person name="Itoh T."/>
            <person name="Kaga A."/>
            <person name="Tomooka N."/>
        </authorList>
    </citation>
    <scope>NUCLEOTIDE SEQUENCE [LARGE SCALE GENOMIC DNA]</scope>
    <source>
        <strain evidence="3">cv. Shumari</strain>
    </source>
</reference>
<keyword evidence="1" id="KW-0472">Membrane</keyword>
<protein>
    <submittedName>
        <fullName evidence="2">Uncharacterized protein</fullName>
    </submittedName>
</protein>
<proteinExistence type="predicted"/>
<evidence type="ECO:0000256" key="1">
    <source>
        <dbReference type="SAM" id="Phobius"/>
    </source>
</evidence>
<dbReference type="AlphaFoldDB" id="A0A0S3T356"/>
<name>A0A0S3T356_PHAAN</name>
<evidence type="ECO:0000313" key="2">
    <source>
        <dbReference type="EMBL" id="BAT99581.1"/>
    </source>
</evidence>
<sequence>MASLVQSSWQFLITHFSEFQLACLGTFFLHEGVFFLSGLPYMMLERSRWLSKYKIQVSPYSSSVFDNWI</sequence>
<accession>A0A0S3T356</accession>
<gene>
    <name evidence="2" type="primary">Vigan.10G103700</name>
    <name evidence="2" type="ORF">VIGAN_10103700</name>
</gene>
<evidence type="ECO:0000313" key="3">
    <source>
        <dbReference type="Proteomes" id="UP000291084"/>
    </source>
</evidence>